<keyword evidence="5" id="KW-0378">Hydrolase</keyword>
<sequence>MFLTDNKTIDVVERCLLRISEAPVKLGSDAEALCPQVPWRDVRGIGNHLRHAYDRIDPVLIWNTVIEELPQLKAVCTAAIEKPDDVSNTLGK</sequence>
<accession>A0ABY3PQR2</accession>
<reference evidence="6 7" key="1">
    <citation type="journal article" date="2021" name="Genome Biol. Evol.">
        <title>Complete Genome Sequencing of a Novel Gloeobacter Species from a Waterfall Cave in Mexico.</title>
        <authorList>
            <person name="Saw J.H."/>
            <person name="Cardona T."/>
            <person name="Montejano G."/>
        </authorList>
    </citation>
    <scope>NUCLEOTIDE SEQUENCE [LARGE SCALE GENOMIC DNA]</scope>
    <source>
        <strain evidence="6">MG652769</strain>
    </source>
</reference>
<keyword evidence="3" id="KW-0540">Nuclease</keyword>
<gene>
    <name evidence="6" type="ORF">ISF26_06470</name>
</gene>
<dbReference type="Pfam" id="PF01934">
    <property type="entry name" value="HepT-like"/>
    <property type="match status" value="1"/>
</dbReference>
<evidence type="ECO:0000256" key="4">
    <source>
        <dbReference type="ARBA" id="ARBA00022741"/>
    </source>
</evidence>
<dbReference type="PANTHER" id="PTHR34139:SF1">
    <property type="entry name" value="RNASE MJ1380-RELATED"/>
    <property type="match status" value="1"/>
</dbReference>
<dbReference type="PANTHER" id="PTHR34139">
    <property type="entry name" value="UPF0331 PROTEIN MJ0127"/>
    <property type="match status" value="1"/>
</dbReference>
<dbReference type="InterPro" id="IPR051813">
    <property type="entry name" value="HepT_RNase_toxin"/>
</dbReference>
<protein>
    <submittedName>
        <fullName evidence="6">DUF86 domain-containing protein</fullName>
    </submittedName>
</protein>
<keyword evidence="1" id="KW-0597">Phosphoprotein</keyword>
<dbReference type="InterPro" id="IPR008201">
    <property type="entry name" value="HepT-like"/>
</dbReference>
<name>A0ABY3PQR2_9CYAN</name>
<keyword evidence="2" id="KW-1277">Toxin-antitoxin system</keyword>
<evidence type="ECO:0000256" key="1">
    <source>
        <dbReference type="ARBA" id="ARBA00022553"/>
    </source>
</evidence>
<evidence type="ECO:0000256" key="5">
    <source>
        <dbReference type="ARBA" id="ARBA00022801"/>
    </source>
</evidence>
<keyword evidence="4" id="KW-0547">Nucleotide-binding</keyword>
<evidence type="ECO:0000256" key="3">
    <source>
        <dbReference type="ARBA" id="ARBA00022722"/>
    </source>
</evidence>
<organism evidence="6 7">
    <name type="scientific">Gloeobacter morelensis MG652769</name>
    <dbReference type="NCBI Taxonomy" id="2781736"/>
    <lineage>
        <taxon>Bacteria</taxon>
        <taxon>Bacillati</taxon>
        <taxon>Cyanobacteriota</taxon>
        <taxon>Cyanophyceae</taxon>
        <taxon>Gloeobacterales</taxon>
        <taxon>Gloeobacteraceae</taxon>
        <taxon>Gloeobacter</taxon>
        <taxon>Gloeobacter morelensis</taxon>
    </lineage>
</organism>
<proteinExistence type="predicted"/>
<dbReference type="Proteomes" id="UP001054846">
    <property type="component" value="Chromosome"/>
</dbReference>
<evidence type="ECO:0000313" key="7">
    <source>
        <dbReference type="Proteomes" id="UP001054846"/>
    </source>
</evidence>
<evidence type="ECO:0000313" key="6">
    <source>
        <dbReference type="EMBL" id="UFP95864.1"/>
    </source>
</evidence>
<dbReference type="EMBL" id="CP063845">
    <property type="protein sequence ID" value="UFP95864.1"/>
    <property type="molecule type" value="Genomic_DNA"/>
</dbReference>
<keyword evidence="7" id="KW-1185">Reference proteome</keyword>
<evidence type="ECO:0000256" key="2">
    <source>
        <dbReference type="ARBA" id="ARBA00022649"/>
    </source>
</evidence>